<evidence type="ECO:0000256" key="3">
    <source>
        <dbReference type="SAM" id="SignalP"/>
    </source>
</evidence>
<keyword evidence="6" id="KW-1185">Reference proteome</keyword>
<gene>
    <name evidence="5" type="ORF">BKK80_12405</name>
</gene>
<dbReference type="EMBL" id="CP017754">
    <property type="protein sequence ID" value="AOZ06532.1"/>
    <property type="molecule type" value="Genomic_DNA"/>
</dbReference>
<evidence type="ECO:0000313" key="6">
    <source>
        <dbReference type="Proteomes" id="UP000177515"/>
    </source>
</evidence>
<dbReference type="Pfam" id="PF13505">
    <property type="entry name" value="OMP_b-brl"/>
    <property type="match status" value="1"/>
</dbReference>
<keyword evidence="5" id="KW-0966">Cell projection</keyword>
<dbReference type="InterPro" id="IPR027385">
    <property type="entry name" value="Beta-barrel_OMP"/>
</dbReference>
<keyword evidence="2 3" id="KW-0732">Signal</keyword>
<name>A0ABN4TH86_9BURK</name>
<comment type="subcellular location">
    <subcellularLocation>
        <location evidence="1">Cell outer membrane</location>
    </subcellularLocation>
</comment>
<feature type="domain" description="Outer membrane protein beta-barrel" evidence="4">
    <location>
        <begin position="10"/>
        <end position="169"/>
    </location>
</feature>
<reference evidence="5 6" key="1">
    <citation type="submission" date="2016-10" db="EMBL/GenBank/DDBJ databases">
        <title>Complete genome sequences of three Cupriavidus strains isolated from various Malaysian environments.</title>
        <authorList>
            <person name="Abdullah A.A.-A."/>
            <person name="Shafie N.A.H."/>
            <person name="Lau N.S."/>
        </authorList>
    </citation>
    <scope>NUCLEOTIDE SEQUENCE [LARGE SCALE GENOMIC DNA]</scope>
    <source>
        <strain evidence="5 6">USMAA1020</strain>
    </source>
</reference>
<dbReference type="InterPro" id="IPR011250">
    <property type="entry name" value="OMP/PagP_B-barrel"/>
</dbReference>
<feature type="signal peptide" evidence="3">
    <location>
        <begin position="1"/>
        <end position="21"/>
    </location>
</feature>
<dbReference type="Gene3D" id="2.40.160.20">
    <property type="match status" value="1"/>
</dbReference>
<dbReference type="RefSeq" id="WP_071069638.1">
    <property type="nucleotide sequence ID" value="NZ_CP017754.1"/>
</dbReference>
<accession>A0ABN4TH86</accession>
<sequence length="171" mass="17859">MNIGKIALTFAALAFCGHAAAQSDNPGNIEAFTGPYIGTKVGANISSVSGATNRSSHTTIFPGFVAGYGFGVGPAVIGAEIFADLHFGSATNKDIGIDAKLGYPIGSFMPYGRVGVTGTSPSYRIHYGAGVEYMATRNISVFSEWTGDTDRAGGSRWVNSSFTIGVNYRLR</sequence>
<organism evidence="5 6">
    <name type="scientific">Cupriavidus malaysiensis</name>
    <dbReference type="NCBI Taxonomy" id="367825"/>
    <lineage>
        <taxon>Bacteria</taxon>
        <taxon>Pseudomonadati</taxon>
        <taxon>Pseudomonadota</taxon>
        <taxon>Betaproteobacteria</taxon>
        <taxon>Burkholderiales</taxon>
        <taxon>Burkholderiaceae</taxon>
        <taxon>Cupriavidus</taxon>
    </lineage>
</organism>
<evidence type="ECO:0000259" key="4">
    <source>
        <dbReference type="Pfam" id="PF13505"/>
    </source>
</evidence>
<evidence type="ECO:0000256" key="1">
    <source>
        <dbReference type="ARBA" id="ARBA00004442"/>
    </source>
</evidence>
<evidence type="ECO:0000256" key="2">
    <source>
        <dbReference type="ARBA" id="ARBA00022729"/>
    </source>
</evidence>
<keyword evidence="5" id="KW-0969">Cilium</keyword>
<dbReference type="Proteomes" id="UP000177515">
    <property type="component" value="Chromosome 1"/>
</dbReference>
<protein>
    <submittedName>
        <fullName evidence="5">Flagellar motor protein MotB</fullName>
    </submittedName>
</protein>
<feature type="chain" id="PRO_5045359725" evidence="3">
    <location>
        <begin position="22"/>
        <end position="171"/>
    </location>
</feature>
<evidence type="ECO:0000313" key="5">
    <source>
        <dbReference type="EMBL" id="AOZ06532.1"/>
    </source>
</evidence>
<keyword evidence="5" id="KW-0282">Flagellum</keyword>
<dbReference type="SUPFAM" id="SSF56925">
    <property type="entry name" value="OMPA-like"/>
    <property type="match status" value="1"/>
</dbReference>
<proteinExistence type="predicted"/>